<dbReference type="InterPro" id="IPR013783">
    <property type="entry name" value="Ig-like_fold"/>
</dbReference>
<dbReference type="InterPro" id="IPR015366">
    <property type="entry name" value="S53_propep"/>
</dbReference>
<dbReference type="OrthoDB" id="56693at2157"/>
<evidence type="ECO:0000256" key="4">
    <source>
        <dbReference type="ARBA" id="ARBA00022801"/>
    </source>
</evidence>
<evidence type="ECO:0000259" key="9">
    <source>
        <dbReference type="PROSITE" id="PS51695"/>
    </source>
</evidence>
<dbReference type="SUPFAM" id="SSF54897">
    <property type="entry name" value="Protease propeptides/inhibitors"/>
    <property type="match status" value="1"/>
</dbReference>
<dbReference type="PANTHER" id="PTHR14218">
    <property type="entry name" value="PROTEASE S8 TRIPEPTIDYL PEPTIDASE I CLN2"/>
    <property type="match status" value="1"/>
</dbReference>
<dbReference type="RefSeq" id="WP_156015600.1">
    <property type="nucleotide sequence ID" value="NZ_CP045484.1"/>
</dbReference>
<keyword evidence="8" id="KW-0812">Transmembrane</keyword>
<evidence type="ECO:0000256" key="3">
    <source>
        <dbReference type="ARBA" id="ARBA00022723"/>
    </source>
</evidence>
<dbReference type="GO" id="GO:0006508">
    <property type="term" value="P:proteolysis"/>
    <property type="evidence" value="ECO:0007669"/>
    <property type="project" value="UniProtKB-KW"/>
</dbReference>
<dbReference type="KEGG" id="soh:D1869_13615"/>
<keyword evidence="4" id="KW-0378">Hydrolase</keyword>
<dbReference type="InterPro" id="IPR000209">
    <property type="entry name" value="Peptidase_S8/S53_dom"/>
</dbReference>
<dbReference type="InterPro" id="IPR050819">
    <property type="entry name" value="Tripeptidyl-peptidase_I"/>
</dbReference>
<name>A0A650CJS5_SULOH</name>
<keyword evidence="3" id="KW-0479">Metal-binding</keyword>
<evidence type="ECO:0000313" key="12">
    <source>
        <dbReference type="Proteomes" id="UP000427373"/>
    </source>
</evidence>
<keyword evidence="2 10" id="KW-0645">Protease</keyword>
<reference evidence="10 13" key="2">
    <citation type="submission" date="2020-08" db="EMBL/GenBank/DDBJ databases">
        <title>Genomic Encyclopedia of Type Strains, Phase IV (KMG-IV): sequencing the most valuable type-strain genomes for metagenomic binning, comparative biology and taxonomic classification.</title>
        <authorList>
            <person name="Goeker M."/>
        </authorList>
    </citation>
    <scope>NUCLEOTIDE SEQUENCE [LARGE SCALE GENOMIC DNA]</scope>
    <source>
        <strain evidence="10 13">DSM 12421</strain>
    </source>
</reference>
<dbReference type="Pfam" id="PF17957">
    <property type="entry name" value="Big_7"/>
    <property type="match status" value="1"/>
</dbReference>
<dbReference type="FunFam" id="3.40.50.200:FF:000027">
    <property type="entry name" value="Peptidase S53 propeptide"/>
    <property type="match status" value="1"/>
</dbReference>
<feature type="transmembrane region" description="Helical" evidence="8">
    <location>
        <begin position="1265"/>
        <end position="1286"/>
    </location>
</feature>
<evidence type="ECO:0000256" key="2">
    <source>
        <dbReference type="ARBA" id="ARBA00022670"/>
    </source>
</evidence>
<dbReference type="Gene3D" id="2.60.40.10">
    <property type="entry name" value="Immunoglobulins"/>
    <property type="match status" value="1"/>
</dbReference>
<dbReference type="InterPro" id="IPR023828">
    <property type="entry name" value="Peptidase_S8_Ser-AS"/>
</dbReference>
<keyword evidence="7" id="KW-0865">Zymogen</keyword>
<dbReference type="EMBL" id="CP045484">
    <property type="protein sequence ID" value="QGR18111.1"/>
    <property type="molecule type" value="Genomic_DNA"/>
</dbReference>
<feature type="domain" description="Peptidase S53" evidence="9">
    <location>
        <begin position="197"/>
        <end position="564"/>
    </location>
</feature>
<comment type="cofactor">
    <cofactor evidence="1">
        <name>Ca(2+)</name>
        <dbReference type="ChEBI" id="CHEBI:29108"/>
    </cofactor>
</comment>
<keyword evidence="6" id="KW-0106">Calcium</keyword>
<evidence type="ECO:0000313" key="10">
    <source>
        <dbReference type="EMBL" id="MBB5254820.1"/>
    </source>
</evidence>
<sequence length="1289" mass="139765">MQNKALFLSLLFILSILTPLLTVTQTEYIPPTQLNGFHKIGSLPSNEKVIFTVYIPLKNLGLLYYYAYAVSNPSSPLYHHFLNKTQIERLFYPTTEYEHVLQYLKENDFNILFTASDSVIVAEGSVAQIENTLGVNYAVYSNGSLTYYTVYGVPKLPVYVVSNNLTTIFFNHPTTLITQKNLEKFYQTVNQTFSIEAYWPTALQKVYNLTFLFNNGYKGQNYTIGILDFYGDPYIAQQLAYFDKITGLPNPPNFTIVPIGPYNPNLGILTGWAGEISLDVEIAHTMAPEANITLYIANPNLPLSSVIAYIVSQDKVDVLSQSFSIPESSFSSFFNGELFYSCVVLTDEYYAMGVTEGITFLASSGDAGGSGYSNGPIGTVGYPSVSPYVIAVGGTTTYIQFPNGSYYQTAWSNYGFVPNFVNYGGSTGGISIVEPKPWYQSSLSTPVTYPNGREIPDVSANADVFPGIYIVCSGNVTVITGGTSEASPLTAGALVTVMSYLHKKLGLITPTLYMIAENSSLYNKVFYPITFGYNIPWTTSYGYNLVTGWGTINFGELATTLQTLKPSPSLSIVVNVYNTTGETPEEFFPGEEMLITANITYSDVSVTSGTFFATIESVYGNTTTVELAYNPTSKEWTATVTLPSTAIGVIFVYVYGSSDGIKGLGYYETFSGYYVQFLNPVTSVPFDSNVTPVIEAEICNVYGVPAPTTQSFTLTLYSYNITTNLFADVGGVTLTYNPHIGAWVGILSSLPSGVILAEANGAYGFDAFMNGIYLQTMFILPDVIVEPGAVGGGQAVVIEGLPEPPLSVALTNPLTYNDILYGSNITAKLISPSGEVVSEARVLFNPTIDAYEGYLPVPKNVQAGVYTIILNAVYDSYTLGEYITGQFYGQIYVSPAYNVPQIETVRYTYGGETINIYANITYPNGTEVKFGMYSADVYPTILSSEYSTISNLIQIPLWYNPSLGLWVGNVTLPSSYSLGNLTYFATTYFGVPFDILVTGVSADGIPTTTNISAEHTFYVLPYTQIKGKTIDLGQTYNAYLVDDTIEGNVTLMNDILFNDTIEGHVTIINSNVSLVYVKDSSITIVSSTVNSIYAYSSNVSLVGTTAEFLNLSSTKLTLINSKVISITPSLPLITITSPKPNSNVTGTITISYTITGTDISEVEILLNGQLVKTFVPSTSPIIGNYSINTAMYPDGTYNITVVAVQNDGLSNSSSVMVNFANQLSSLSAALSNNVNSINSHISSLGNTLSSDVSTLNNNISSAKTYALIGIVLAIIGIIVGIVALVMRRR</sequence>
<dbReference type="PROSITE" id="PS00138">
    <property type="entry name" value="SUBTILASE_SER"/>
    <property type="match status" value="1"/>
</dbReference>
<dbReference type="Proteomes" id="UP000582213">
    <property type="component" value="Unassembled WGS sequence"/>
</dbReference>
<gene>
    <name evidence="11" type="ORF">D1869_13615</name>
    <name evidence="10" type="ORF">HNQ62_002594</name>
</gene>
<dbReference type="SUPFAM" id="SSF52743">
    <property type="entry name" value="Subtilisin-like"/>
    <property type="match status" value="1"/>
</dbReference>
<evidence type="ECO:0000256" key="5">
    <source>
        <dbReference type="ARBA" id="ARBA00022825"/>
    </source>
</evidence>
<dbReference type="GO" id="GO:0046872">
    <property type="term" value="F:metal ion binding"/>
    <property type="evidence" value="ECO:0007669"/>
    <property type="project" value="UniProtKB-KW"/>
</dbReference>
<dbReference type="InterPro" id="IPR036852">
    <property type="entry name" value="Peptidase_S8/S53_dom_sf"/>
</dbReference>
<keyword evidence="8" id="KW-0472">Membrane</keyword>
<accession>A0A650CJS5</accession>
<dbReference type="PIRSF" id="PIRSF032623">
    <property type="entry name" value="Peptidase_SSO2181_prd"/>
    <property type="match status" value="1"/>
</dbReference>
<dbReference type="CDD" id="cd04056">
    <property type="entry name" value="Peptidases_S53"/>
    <property type="match status" value="1"/>
</dbReference>
<dbReference type="PROSITE" id="PS51695">
    <property type="entry name" value="SEDOLISIN"/>
    <property type="match status" value="1"/>
</dbReference>
<dbReference type="GO" id="GO:0004252">
    <property type="term" value="F:serine-type endopeptidase activity"/>
    <property type="evidence" value="ECO:0007669"/>
    <property type="project" value="InterPro"/>
</dbReference>
<keyword evidence="8" id="KW-1133">Transmembrane helix</keyword>
<evidence type="ECO:0000256" key="6">
    <source>
        <dbReference type="ARBA" id="ARBA00022837"/>
    </source>
</evidence>
<evidence type="ECO:0000256" key="8">
    <source>
        <dbReference type="SAM" id="Phobius"/>
    </source>
</evidence>
<dbReference type="Proteomes" id="UP000427373">
    <property type="component" value="Chromosome"/>
</dbReference>
<proteinExistence type="predicted"/>
<evidence type="ECO:0000256" key="1">
    <source>
        <dbReference type="ARBA" id="ARBA00001913"/>
    </source>
</evidence>
<dbReference type="GO" id="GO:0008240">
    <property type="term" value="F:tripeptidyl-peptidase activity"/>
    <property type="evidence" value="ECO:0007669"/>
    <property type="project" value="TreeGrafter"/>
</dbReference>
<evidence type="ECO:0000256" key="7">
    <source>
        <dbReference type="ARBA" id="ARBA00023145"/>
    </source>
</evidence>
<evidence type="ECO:0000313" key="11">
    <source>
        <dbReference type="EMBL" id="QGR18111.1"/>
    </source>
</evidence>
<dbReference type="Pfam" id="PF09286">
    <property type="entry name" value="Pro-kuma_activ"/>
    <property type="match status" value="1"/>
</dbReference>
<dbReference type="InterPro" id="IPR030400">
    <property type="entry name" value="Sedolisin_dom"/>
</dbReference>
<dbReference type="Gene3D" id="3.40.50.200">
    <property type="entry name" value="Peptidase S8/S53 domain"/>
    <property type="match status" value="1"/>
</dbReference>
<keyword evidence="5" id="KW-0720">Serine protease</keyword>
<protein>
    <submittedName>
        <fullName evidence="11">S8 family serine peptidase</fullName>
    </submittedName>
    <submittedName>
        <fullName evidence="10">Subtilase family serine protease</fullName>
    </submittedName>
</protein>
<keyword evidence="12" id="KW-1185">Reference proteome</keyword>
<dbReference type="CDD" id="cd11377">
    <property type="entry name" value="Pro-peptidase_S53"/>
    <property type="match status" value="1"/>
</dbReference>
<dbReference type="Pfam" id="PF00082">
    <property type="entry name" value="Peptidase_S8"/>
    <property type="match status" value="1"/>
</dbReference>
<dbReference type="InterPro" id="IPR017001">
    <property type="entry name" value="Pept_S53_physarolisin-II_arc"/>
</dbReference>
<dbReference type="SMART" id="SM00944">
    <property type="entry name" value="Pro-kuma_activ"/>
    <property type="match status" value="1"/>
</dbReference>
<reference evidence="11 12" key="1">
    <citation type="submission" date="2019-10" db="EMBL/GenBank/DDBJ databases">
        <title>Genome Sequences from Six Type Strain Members of the Archaeal Family Sulfolobaceae: Acidianus ambivalens, Acidianus infernus, Metallosphaera prunae, Stygiolobus azoricus, Sulfolobus metallicus, and Sulfurisphaera ohwakuensis.</title>
        <authorList>
            <person name="Counts J.A."/>
            <person name="Kelly R.M."/>
        </authorList>
    </citation>
    <scope>NUCLEOTIDE SEQUENCE [LARGE SCALE GENOMIC DNA]</scope>
    <source>
        <strain evidence="11 12">TA-1</strain>
    </source>
</reference>
<evidence type="ECO:0000313" key="13">
    <source>
        <dbReference type="Proteomes" id="UP000582213"/>
    </source>
</evidence>
<dbReference type="PANTHER" id="PTHR14218:SF15">
    <property type="entry name" value="TRIPEPTIDYL-PEPTIDASE 1"/>
    <property type="match status" value="1"/>
</dbReference>
<organism evidence="11 12">
    <name type="scientific">Sulfurisphaera ohwakuensis</name>
    <dbReference type="NCBI Taxonomy" id="69656"/>
    <lineage>
        <taxon>Archaea</taxon>
        <taxon>Thermoproteota</taxon>
        <taxon>Thermoprotei</taxon>
        <taxon>Sulfolobales</taxon>
        <taxon>Sulfolobaceae</taxon>
        <taxon>Sulfurisphaera</taxon>
    </lineage>
</organism>
<dbReference type="EMBL" id="JACHFY010000026">
    <property type="protein sequence ID" value="MBB5254820.1"/>
    <property type="molecule type" value="Genomic_DNA"/>
</dbReference>
<dbReference type="GeneID" id="42802302"/>